<reference evidence="2" key="1">
    <citation type="submission" date="2023-10" db="EMBL/GenBank/DDBJ databases">
        <authorList>
            <person name="Chen Y."/>
            <person name="Shah S."/>
            <person name="Dougan E. K."/>
            <person name="Thang M."/>
            <person name="Chan C."/>
        </authorList>
    </citation>
    <scope>NUCLEOTIDE SEQUENCE [LARGE SCALE GENOMIC DNA]</scope>
</reference>
<accession>A0ABN9VBB4</accession>
<evidence type="ECO:0000313" key="2">
    <source>
        <dbReference type="EMBL" id="CAK0870319.1"/>
    </source>
</evidence>
<dbReference type="Gene3D" id="3.20.20.140">
    <property type="entry name" value="Metal-dependent hydrolases"/>
    <property type="match status" value="1"/>
</dbReference>
<dbReference type="InterPro" id="IPR032466">
    <property type="entry name" value="Metal_Hydrolase"/>
</dbReference>
<evidence type="ECO:0000256" key="1">
    <source>
        <dbReference type="ARBA" id="ARBA00022801"/>
    </source>
</evidence>
<dbReference type="PANTHER" id="PTHR11113:SF15">
    <property type="entry name" value="N-ACETYLGLUCOSAMINE-6-PHOSPHATE DEACETYLASE-LIKE PROTEIN"/>
    <property type="match status" value="1"/>
</dbReference>
<dbReference type="PANTHER" id="PTHR11113">
    <property type="entry name" value="N-ACETYLGLUCOSAMINE-6-PHOSPHATE DEACETYLASE"/>
    <property type="match status" value="1"/>
</dbReference>
<gene>
    <name evidence="2" type="ORF">PCOR1329_LOCUS56461</name>
</gene>
<dbReference type="EMBL" id="CAUYUJ010016948">
    <property type="protein sequence ID" value="CAK0870319.1"/>
    <property type="molecule type" value="Genomic_DNA"/>
</dbReference>
<dbReference type="Gene3D" id="3.60.40.10">
    <property type="entry name" value="PPM-type phosphatase domain"/>
    <property type="match status" value="1"/>
</dbReference>
<proteinExistence type="predicted"/>
<comment type="caution">
    <text evidence="2">The sequence shown here is derived from an EMBL/GenBank/DDBJ whole genome shotgun (WGS) entry which is preliminary data.</text>
</comment>
<dbReference type="Proteomes" id="UP001189429">
    <property type="component" value="Unassembled WGS sequence"/>
</dbReference>
<name>A0ABN9VBB4_9DINO</name>
<sequence>MADGAFPERASGAPDASPVLVIRAKRLVADGSTLLEPGVAVVQNGLLTCVASAGRGEPAEVCAAIANGAQVLETELLVPGFIDIHTHGIGGSDEIRDFWRHPEVTQSKVVRYGTTSLLATMIFPASGPSIPAKNEVCAGTNAKAKLKFCGWCAADDGCVCTVAGPRMAEDVLEIASTLKSIIGQVGHGAVLEGIHAEGPIVESLGGLPLGDAEMSLNAFQKLLDLLGPALKIMTIAPSCEARSTTPFERMELLLSRGVRPALGHDTSCSLEEIAGALRVAAAHHTVLHVTHTFNVQRFHHRECGLANVALLPRFPRLPVFEGVTPPTIELIGDGVHAALPVLQLALASKPTGTACFITDGISEPVLGKESKYADRVATVERDANGGIGVYSVGADSGKKLLVGSCIMILDAFRTAVQVLDVGLCRAVDLCCCTPAAVARLPHTGSLAPRRRADLVLLDGDLDVCKVFVAGRLAYSRRDSGAPSLSLAKLKVRAEKWRRMARVQYGLRVKQTPKNGRLKGKLSTYRAELRSVGQSPTEDDSSKVEAPLALLALFDGQSSADARAPGPHAAEWCCRHVHTKLIRNLISLPPNSVNTTFLKAILIKTFEDLDRELLVSQPGIQDGCGAALALLAGDQLLTAVVGRCSAIVVEPGEDGEAVGTGVLHNLGKNQGRCDLPGEQSWLRQHGGVVFRTQKR</sequence>
<protein>
    <recommendedName>
        <fullName evidence="4">N-acetylglucosamine-6-phosphate deacetylase</fullName>
    </recommendedName>
</protein>
<evidence type="ECO:0008006" key="4">
    <source>
        <dbReference type="Google" id="ProtNLM"/>
    </source>
</evidence>
<evidence type="ECO:0000313" key="3">
    <source>
        <dbReference type="Proteomes" id="UP001189429"/>
    </source>
</evidence>
<dbReference type="InterPro" id="IPR036457">
    <property type="entry name" value="PPM-type-like_dom_sf"/>
</dbReference>
<dbReference type="SUPFAM" id="SSF81606">
    <property type="entry name" value="PP2C-like"/>
    <property type="match status" value="1"/>
</dbReference>
<keyword evidence="3" id="KW-1185">Reference proteome</keyword>
<dbReference type="SUPFAM" id="SSF51556">
    <property type="entry name" value="Metallo-dependent hydrolases"/>
    <property type="match status" value="2"/>
</dbReference>
<organism evidence="2 3">
    <name type="scientific">Prorocentrum cordatum</name>
    <dbReference type="NCBI Taxonomy" id="2364126"/>
    <lineage>
        <taxon>Eukaryota</taxon>
        <taxon>Sar</taxon>
        <taxon>Alveolata</taxon>
        <taxon>Dinophyceae</taxon>
        <taxon>Prorocentrales</taxon>
        <taxon>Prorocentraceae</taxon>
        <taxon>Prorocentrum</taxon>
    </lineage>
</organism>
<keyword evidence="1" id="KW-0378">Hydrolase</keyword>